<dbReference type="InterPro" id="IPR000983">
    <property type="entry name" value="Bac_GSPG_pilin"/>
</dbReference>
<feature type="transmembrane region" description="Helical" evidence="2">
    <location>
        <begin position="12"/>
        <end position="31"/>
    </location>
</feature>
<keyword evidence="2" id="KW-0812">Transmembrane</keyword>
<dbReference type="InterPro" id="IPR012902">
    <property type="entry name" value="N_methyl_site"/>
</dbReference>
<dbReference type="AlphaFoldDB" id="X0YRB2"/>
<organism evidence="3">
    <name type="scientific">marine sediment metagenome</name>
    <dbReference type="NCBI Taxonomy" id="412755"/>
    <lineage>
        <taxon>unclassified sequences</taxon>
        <taxon>metagenomes</taxon>
        <taxon>ecological metagenomes</taxon>
    </lineage>
</organism>
<dbReference type="Pfam" id="PF07963">
    <property type="entry name" value="N_methyl"/>
    <property type="match status" value="1"/>
</dbReference>
<evidence type="ECO:0000256" key="2">
    <source>
        <dbReference type="SAM" id="Phobius"/>
    </source>
</evidence>
<evidence type="ECO:0000256" key="1">
    <source>
        <dbReference type="ARBA" id="ARBA00022481"/>
    </source>
</evidence>
<dbReference type="PANTHER" id="PTHR30093">
    <property type="entry name" value="GENERAL SECRETION PATHWAY PROTEIN G"/>
    <property type="match status" value="1"/>
</dbReference>
<comment type="caution">
    <text evidence="3">The sequence shown here is derived from an EMBL/GenBank/DDBJ whole genome shotgun (WGS) entry which is preliminary data.</text>
</comment>
<dbReference type="PRINTS" id="PR00813">
    <property type="entry name" value="BCTERIALGSPG"/>
</dbReference>
<keyword evidence="1" id="KW-0488">Methylation</keyword>
<dbReference type="GO" id="GO:0015627">
    <property type="term" value="C:type II protein secretion system complex"/>
    <property type="evidence" value="ECO:0007669"/>
    <property type="project" value="InterPro"/>
</dbReference>
<accession>X0YRB2</accession>
<dbReference type="SUPFAM" id="SSF54523">
    <property type="entry name" value="Pili subunits"/>
    <property type="match status" value="1"/>
</dbReference>
<dbReference type="InterPro" id="IPR045584">
    <property type="entry name" value="Pilin-like"/>
</dbReference>
<proteinExistence type="predicted"/>
<gene>
    <name evidence="3" type="ORF">S01H1_67520</name>
</gene>
<keyword evidence="2" id="KW-1133">Transmembrane helix</keyword>
<dbReference type="NCBIfam" id="TIGR02532">
    <property type="entry name" value="IV_pilin_GFxxxE"/>
    <property type="match status" value="1"/>
</dbReference>
<dbReference type="Gene3D" id="3.30.700.10">
    <property type="entry name" value="Glycoprotein, Type 4 Pilin"/>
    <property type="match status" value="1"/>
</dbReference>
<dbReference type="GO" id="GO:0015628">
    <property type="term" value="P:protein secretion by the type II secretion system"/>
    <property type="evidence" value="ECO:0007669"/>
    <property type="project" value="InterPro"/>
</dbReference>
<dbReference type="PROSITE" id="PS00409">
    <property type="entry name" value="PROKAR_NTER_METHYL"/>
    <property type="match status" value="1"/>
</dbReference>
<evidence type="ECO:0008006" key="4">
    <source>
        <dbReference type="Google" id="ProtNLM"/>
    </source>
</evidence>
<protein>
    <recommendedName>
        <fullName evidence="4">Type II secretion system protein GspG C-terminal domain-containing protein</fullName>
    </recommendedName>
</protein>
<evidence type="ECO:0000313" key="3">
    <source>
        <dbReference type="EMBL" id="GAG39261.1"/>
    </source>
</evidence>
<reference evidence="3" key="1">
    <citation type="journal article" date="2014" name="Front. Microbiol.">
        <title>High frequency of phylogenetically diverse reductive dehalogenase-homologous genes in deep subseafloor sedimentary metagenomes.</title>
        <authorList>
            <person name="Kawai M."/>
            <person name="Futagami T."/>
            <person name="Toyoda A."/>
            <person name="Takaki Y."/>
            <person name="Nishi S."/>
            <person name="Hori S."/>
            <person name="Arai W."/>
            <person name="Tsubouchi T."/>
            <person name="Morono Y."/>
            <person name="Uchiyama I."/>
            <person name="Ito T."/>
            <person name="Fujiyama A."/>
            <person name="Inagaki F."/>
            <person name="Takami H."/>
        </authorList>
    </citation>
    <scope>NUCLEOTIDE SEQUENCE</scope>
    <source>
        <strain evidence="3">Expedition CK06-06</strain>
    </source>
</reference>
<sequence>MRIPKRGEKGFTLIELLIVVAILGVLAAVVIPNVGRFIGAGESEAKDTEFANIQAAVHSMMVDNEIAALPVPITTGTANMAAFPEVTATLITKGAPDAAFVTAAEAGLGVTLLTGYPLYGNTVINDVNGNGAYDAGDVLVVNYVATQNTTYLYTVDASGTVTQGAAAP</sequence>
<dbReference type="EMBL" id="BARS01044726">
    <property type="protein sequence ID" value="GAG39261.1"/>
    <property type="molecule type" value="Genomic_DNA"/>
</dbReference>
<keyword evidence="2" id="KW-0472">Membrane</keyword>
<name>X0YRB2_9ZZZZ</name>